<dbReference type="InterPro" id="IPR036116">
    <property type="entry name" value="FN3_sf"/>
</dbReference>
<feature type="chain" id="PRO_5040766753" evidence="1">
    <location>
        <begin position="22"/>
        <end position="671"/>
    </location>
</feature>
<feature type="domain" description="Fibronectin type-III" evidence="2">
    <location>
        <begin position="312"/>
        <end position="413"/>
    </location>
</feature>
<feature type="signal peptide" evidence="1">
    <location>
        <begin position="1"/>
        <end position="21"/>
    </location>
</feature>
<dbReference type="AlphaFoldDB" id="A0A9X1MJE3"/>
<evidence type="ECO:0000256" key="1">
    <source>
        <dbReference type="SAM" id="SignalP"/>
    </source>
</evidence>
<evidence type="ECO:0000313" key="3">
    <source>
        <dbReference type="EMBL" id="MCC9627437.1"/>
    </source>
</evidence>
<dbReference type="RefSeq" id="WP_230215798.1">
    <property type="nucleotide sequence ID" value="NZ_JAJKFT010000002.1"/>
</dbReference>
<accession>A0A9X1MJE3</accession>
<dbReference type="InterPro" id="IPR013783">
    <property type="entry name" value="Ig-like_fold"/>
</dbReference>
<proteinExistence type="predicted"/>
<dbReference type="CDD" id="cd00063">
    <property type="entry name" value="FN3"/>
    <property type="match status" value="1"/>
</dbReference>
<dbReference type="SUPFAM" id="SSF52266">
    <property type="entry name" value="SGNH hydrolase"/>
    <property type="match status" value="1"/>
</dbReference>
<organism evidence="3 4">
    <name type="scientific">Blastopirellula sediminis</name>
    <dbReference type="NCBI Taxonomy" id="2894196"/>
    <lineage>
        <taxon>Bacteria</taxon>
        <taxon>Pseudomonadati</taxon>
        <taxon>Planctomycetota</taxon>
        <taxon>Planctomycetia</taxon>
        <taxon>Pirellulales</taxon>
        <taxon>Pirellulaceae</taxon>
        <taxon>Blastopirellula</taxon>
    </lineage>
</organism>
<name>A0A9X1MJE3_9BACT</name>
<keyword evidence="4" id="KW-1185">Reference proteome</keyword>
<dbReference type="PROSITE" id="PS50853">
    <property type="entry name" value="FN3"/>
    <property type="match status" value="1"/>
</dbReference>
<dbReference type="SUPFAM" id="SSF49265">
    <property type="entry name" value="Fibronectin type III"/>
    <property type="match status" value="1"/>
</dbReference>
<keyword evidence="1" id="KW-0732">Signal</keyword>
<dbReference type="Proteomes" id="UP001139103">
    <property type="component" value="Unassembled WGS sequence"/>
</dbReference>
<dbReference type="Gene3D" id="2.60.40.10">
    <property type="entry name" value="Immunoglobulins"/>
    <property type="match status" value="1"/>
</dbReference>
<sequence>MHQRFLLGLIFLVAIAASWPAASTCLAETKTPSLDHVDYHLFLVAGQSNAQGWLGENREGLNEPIPVPERGTVFYFDPEQKKILDVVDAKPEAYVGNAAGFHNRFAIDYHATTGKKVIFVHGVHGNSGIVPGVQYGGGNWPDAYRAALRDKYQAFKTTAAASNFAGQWGLAGLIWGQGEAEEFLLAQNKKTLPQLEKALSDLFDGFVQDYGDDYPGQPGSLINVVLVSIFAYPSGSSDRFYPDSPAWAATREMQRHVAQQHASARMVYFPIEKIFTQQVWPNNAVHYYQKQYNEIGRVMAQEIAKPGSTIQMPQPPNSAAAKAVGAWRVDLTWHAPEGGIPGELPVYRIYRRQAGESAWTWIWQTAEAPADGLHDENGVLPNTTYEYRIGARNEFGEVFSDVASAKTGRLSDNPLAAYQELAEPQNAAAVEKLWAELRAGGHTKGLRSLHLMTKGSNAASGKIFNLVRGADDQGRFDFTASNTVEREEDGYVFAAPSGAQTEAPLIPTYGPFTCMANLSWLHFPDVNESFGLMAQGRGYPAPPENSRSIFSYGPAPQTLNFYHEDQVGMFQTGGKRPAVGQAETFALTYDGRDMTWRRSDSEPIVHPNTIYFFNMQNAPFEIYTTPSSSTEANFKIAYLAVWNRAIGPEEFAAVQTILANRLRLPANVRPR</sequence>
<dbReference type="Gene3D" id="3.40.50.1110">
    <property type="entry name" value="SGNH hydrolase"/>
    <property type="match status" value="1"/>
</dbReference>
<comment type="caution">
    <text evidence="3">The sequence shown here is derived from an EMBL/GenBank/DDBJ whole genome shotgun (WGS) entry which is preliminary data.</text>
</comment>
<protein>
    <submittedName>
        <fullName evidence="3">Fibronectin type III domain-containing protein</fullName>
    </submittedName>
</protein>
<dbReference type="InterPro" id="IPR003961">
    <property type="entry name" value="FN3_dom"/>
</dbReference>
<gene>
    <name evidence="3" type="ORF">LOC68_03425</name>
</gene>
<dbReference type="GO" id="GO:0016788">
    <property type="term" value="F:hydrolase activity, acting on ester bonds"/>
    <property type="evidence" value="ECO:0007669"/>
    <property type="project" value="UniProtKB-ARBA"/>
</dbReference>
<reference evidence="3" key="1">
    <citation type="submission" date="2021-11" db="EMBL/GenBank/DDBJ databases">
        <title>Genome sequence.</title>
        <authorList>
            <person name="Sun Q."/>
        </authorList>
    </citation>
    <scope>NUCLEOTIDE SEQUENCE</scope>
    <source>
        <strain evidence="3">JC732</strain>
    </source>
</reference>
<evidence type="ECO:0000259" key="2">
    <source>
        <dbReference type="PROSITE" id="PS50853"/>
    </source>
</evidence>
<dbReference type="InterPro" id="IPR036514">
    <property type="entry name" value="SGNH_hydro_sf"/>
</dbReference>
<evidence type="ECO:0000313" key="4">
    <source>
        <dbReference type="Proteomes" id="UP001139103"/>
    </source>
</evidence>
<dbReference type="EMBL" id="JAJKFT010000002">
    <property type="protein sequence ID" value="MCC9627437.1"/>
    <property type="molecule type" value="Genomic_DNA"/>
</dbReference>